<name>A0A7S1BWI3_9STRA</name>
<dbReference type="GO" id="GO:0005524">
    <property type="term" value="F:ATP binding"/>
    <property type="evidence" value="ECO:0007669"/>
    <property type="project" value="UniProtKB-KW"/>
</dbReference>
<keyword evidence="4" id="KW-0418">Kinase</keyword>
<accession>A0A7S1BWI3</accession>
<dbReference type="AlphaFoldDB" id="A0A7S1BWI3"/>
<protein>
    <recommendedName>
        <fullName evidence="6">Protein kinase domain-containing protein</fullName>
    </recommendedName>
</protein>
<dbReference type="InterPro" id="IPR050205">
    <property type="entry name" value="CDPK_Ser/Thr_kinases"/>
</dbReference>
<dbReference type="SMART" id="SM00220">
    <property type="entry name" value="S_TKc"/>
    <property type="match status" value="1"/>
</dbReference>
<evidence type="ECO:0000313" key="7">
    <source>
        <dbReference type="EMBL" id="CAD8899137.1"/>
    </source>
</evidence>
<evidence type="ECO:0000256" key="2">
    <source>
        <dbReference type="ARBA" id="ARBA00022679"/>
    </source>
</evidence>
<sequence length="542" mass="61649">MGGVCSSNKSIIPDLVSGDEDDYRSIFIEGAVLGEGEFGKVRVAHLMNFDADDGGPPTSVPYASKVLKKGMTFRHNTIYTAIKPLVLYNECKVLRLLAGKRHCLKLHSLFESPRNIWIVTEICEGGDMIDWLSKQGGMLKTEHVSRIIFQLLDAIDHCHSFGVIHRDVKPENIMFKSSDVDSQLKLIDFGSGTIDKDEALRYAGGLEEQERVTNPDDLLHHTFAGSAFYTSPEMFKRTYTSKTDIWSVGVTSYVVVAGYPADNLQNAFNILQKRKRDLRTLPNLPKDLPDEYFTMLDDMLLYPHRNRKSAKDILQYEFVQFQREMNDFLPDIEIDGIANDTTGDGDLSNSSRKRSNIKSQSLDASVVRHSLYITYRIFERAVASLLAVMLQRRDFDDLIARLTKIKDEKETSEEGKRSLQALPIYKVKEVLISMNKKEIVTFMEKLPNAASYERFVFRISLLRLFSQKNDLVDKESELDDSVDVHIRKAATEKKNSVVAQMKKTISADRLQVIGEELDRSGHSESRNSVHGNNVWEKWKCKA</sequence>
<dbReference type="Pfam" id="PF00069">
    <property type="entry name" value="Pkinase"/>
    <property type="match status" value="1"/>
</dbReference>
<dbReference type="InterPro" id="IPR008271">
    <property type="entry name" value="Ser/Thr_kinase_AS"/>
</dbReference>
<gene>
    <name evidence="7" type="ORF">CHYS00102_LOCUS26353</name>
</gene>
<evidence type="ECO:0000256" key="5">
    <source>
        <dbReference type="ARBA" id="ARBA00022840"/>
    </source>
</evidence>
<keyword evidence="3" id="KW-0547">Nucleotide-binding</keyword>
<reference evidence="7" key="1">
    <citation type="submission" date="2021-01" db="EMBL/GenBank/DDBJ databases">
        <authorList>
            <person name="Corre E."/>
            <person name="Pelletier E."/>
            <person name="Niang G."/>
            <person name="Scheremetjew M."/>
            <person name="Finn R."/>
            <person name="Kale V."/>
            <person name="Holt S."/>
            <person name="Cochrane G."/>
            <person name="Meng A."/>
            <person name="Brown T."/>
            <person name="Cohen L."/>
        </authorList>
    </citation>
    <scope>NUCLEOTIDE SEQUENCE</scope>
    <source>
        <strain evidence="7">308</strain>
    </source>
</reference>
<evidence type="ECO:0000256" key="1">
    <source>
        <dbReference type="ARBA" id="ARBA00022527"/>
    </source>
</evidence>
<keyword evidence="2" id="KW-0808">Transferase</keyword>
<dbReference type="Gene3D" id="1.10.510.10">
    <property type="entry name" value="Transferase(Phosphotransferase) domain 1"/>
    <property type="match status" value="1"/>
</dbReference>
<organism evidence="7">
    <name type="scientific">Corethron hystrix</name>
    <dbReference type="NCBI Taxonomy" id="216773"/>
    <lineage>
        <taxon>Eukaryota</taxon>
        <taxon>Sar</taxon>
        <taxon>Stramenopiles</taxon>
        <taxon>Ochrophyta</taxon>
        <taxon>Bacillariophyta</taxon>
        <taxon>Coscinodiscophyceae</taxon>
        <taxon>Corethrophycidae</taxon>
        <taxon>Corethrales</taxon>
        <taxon>Corethraceae</taxon>
        <taxon>Corethron</taxon>
    </lineage>
</organism>
<dbReference type="EMBL" id="HBFR01036111">
    <property type="protein sequence ID" value="CAD8899137.1"/>
    <property type="molecule type" value="Transcribed_RNA"/>
</dbReference>
<dbReference type="PROSITE" id="PS00108">
    <property type="entry name" value="PROTEIN_KINASE_ST"/>
    <property type="match status" value="1"/>
</dbReference>
<keyword evidence="5" id="KW-0067">ATP-binding</keyword>
<dbReference type="SUPFAM" id="SSF56112">
    <property type="entry name" value="Protein kinase-like (PK-like)"/>
    <property type="match status" value="1"/>
</dbReference>
<keyword evidence="1" id="KW-0723">Serine/threonine-protein kinase</keyword>
<dbReference type="InterPro" id="IPR000719">
    <property type="entry name" value="Prot_kinase_dom"/>
</dbReference>
<dbReference type="GO" id="GO:0004674">
    <property type="term" value="F:protein serine/threonine kinase activity"/>
    <property type="evidence" value="ECO:0007669"/>
    <property type="project" value="UniProtKB-KW"/>
</dbReference>
<dbReference type="InterPro" id="IPR011009">
    <property type="entry name" value="Kinase-like_dom_sf"/>
</dbReference>
<feature type="domain" description="Protein kinase" evidence="6">
    <location>
        <begin position="27"/>
        <end position="319"/>
    </location>
</feature>
<evidence type="ECO:0000256" key="3">
    <source>
        <dbReference type="ARBA" id="ARBA00022741"/>
    </source>
</evidence>
<dbReference type="PANTHER" id="PTHR24349">
    <property type="entry name" value="SERINE/THREONINE-PROTEIN KINASE"/>
    <property type="match status" value="1"/>
</dbReference>
<dbReference type="PROSITE" id="PS50011">
    <property type="entry name" value="PROTEIN_KINASE_DOM"/>
    <property type="match status" value="1"/>
</dbReference>
<evidence type="ECO:0000256" key="4">
    <source>
        <dbReference type="ARBA" id="ARBA00022777"/>
    </source>
</evidence>
<evidence type="ECO:0000259" key="6">
    <source>
        <dbReference type="PROSITE" id="PS50011"/>
    </source>
</evidence>
<proteinExistence type="predicted"/>